<dbReference type="InterPro" id="IPR036390">
    <property type="entry name" value="WH_DNA-bd_sf"/>
</dbReference>
<dbReference type="InterPro" id="IPR050679">
    <property type="entry name" value="Bact_HTH_transcr_reg"/>
</dbReference>
<dbReference type="PANTHER" id="PTHR44846:SF1">
    <property type="entry name" value="MANNOSYL-D-GLYCERATE TRANSPORT_METABOLISM SYSTEM REPRESSOR MNGR-RELATED"/>
    <property type="match status" value="1"/>
</dbReference>
<dbReference type="GO" id="GO:0003700">
    <property type="term" value="F:DNA-binding transcription factor activity"/>
    <property type="evidence" value="ECO:0007669"/>
    <property type="project" value="InterPro"/>
</dbReference>
<evidence type="ECO:0000313" key="5">
    <source>
        <dbReference type="EMBL" id="SJZ38304.1"/>
    </source>
</evidence>
<protein>
    <submittedName>
        <fullName evidence="5">GntR family transcriptional regulator</fullName>
    </submittedName>
</protein>
<dbReference type="GO" id="GO:0045892">
    <property type="term" value="P:negative regulation of DNA-templated transcription"/>
    <property type="evidence" value="ECO:0007669"/>
    <property type="project" value="TreeGrafter"/>
</dbReference>
<gene>
    <name evidence="5" type="ORF">SAMN02745126_00780</name>
</gene>
<evidence type="ECO:0000256" key="1">
    <source>
        <dbReference type="ARBA" id="ARBA00023015"/>
    </source>
</evidence>
<dbReference type="Gene3D" id="1.10.10.10">
    <property type="entry name" value="Winged helix-like DNA-binding domain superfamily/Winged helix DNA-binding domain"/>
    <property type="match status" value="1"/>
</dbReference>
<dbReference type="SMART" id="SM00866">
    <property type="entry name" value="UTRA"/>
    <property type="match status" value="1"/>
</dbReference>
<reference evidence="6" key="1">
    <citation type="submission" date="2017-02" db="EMBL/GenBank/DDBJ databases">
        <authorList>
            <person name="Varghese N."/>
            <person name="Submissions S."/>
        </authorList>
    </citation>
    <scope>NUCLEOTIDE SEQUENCE [LARGE SCALE GENOMIC DNA]</scope>
    <source>
        <strain evidence="6">ATCC 27094</strain>
    </source>
</reference>
<dbReference type="PRINTS" id="PR00035">
    <property type="entry name" value="HTHGNTR"/>
</dbReference>
<dbReference type="Pfam" id="PF00392">
    <property type="entry name" value="GntR"/>
    <property type="match status" value="1"/>
</dbReference>
<dbReference type="SUPFAM" id="SSF46785">
    <property type="entry name" value="Winged helix' DNA-binding domain"/>
    <property type="match status" value="1"/>
</dbReference>
<proteinExistence type="predicted"/>
<keyword evidence="2" id="KW-0238">DNA-binding</keyword>
<keyword evidence="1" id="KW-0805">Transcription regulation</keyword>
<dbReference type="Proteomes" id="UP000190092">
    <property type="component" value="Unassembled WGS sequence"/>
</dbReference>
<organism evidence="5 6">
    <name type="scientific">Enhydrobacter aerosaccus</name>
    <dbReference type="NCBI Taxonomy" id="225324"/>
    <lineage>
        <taxon>Bacteria</taxon>
        <taxon>Pseudomonadati</taxon>
        <taxon>Pseudomonadota</taxon>
        <taxon>Alphaproteobacteria</taxon>
        <taxon>Hyphomicrobiales</taxon>
        <taxon>Enhydrobacter</taxon>
    </lineage>
</organism>
<dbReference type="PANTHER" id="PTHR44846">
    <property type="entry name" value="MANNOSYL-D-GLYCERATE TRANSPORT/METABOLISM SYSTEM REPRESSOR MNGR-RELATED"/>
    <property type="match status" value="1"/>
</dbReference>
<accession>A0A1T4K7A0</accession>
<dbReference type="InterPro" id="IPR000524">
    <property type="entry name" value="Tscrpt_reg_HTH_GntR"/>
</dbReference>
<feature type="domain" description="HTH gntR-type" evidence="4">
    <location>
        <begin position="8"/>
        <end position="76"/>
    </location>
</feature>
<dbReference type="Pfam" id="PF07702">
    <property type="entry name" value="UTRA"/>
    <property type="match status" value="1"/>
</dbReference>
<name>A0A1T4K7A0_9HYPH</name>
<dbReference type="InterPro" id="IPR028978">
    <property type="entry name" value="Chorismate_lyase_/UTRA_dom_sf"/>
</dbReference>
<sequence>MSTSDDPAPLYSRVHAAIREAIREGRLAAGALLPSEKELEAAHGVSRITVRRALDELEREGLITRGRGRQAKVVEPLVSRIRTEIEEDLAAMLDLVRGTEAKVLSASWRLVDAPMRATLQAGEGEPVLQVDRLRSKDGKPIMHTRAHVPAWIGAKLDREALAGTTMLELLARAGVRIAGAEQAMRAAPCPKEVAPLIGLSAGDPVFIVERLVRDDRDRPIQHLLATFRWDSFSYRIRSTRSAAGRVVEISGAGHVGAPAEGASITRR</sequence>
<dbReference type="STRING" id="225324.SAMN02745126_00780"/>
<dbReference type="GO" id="GO:0003677">
    <property type="term" value="F:DNA binding"/>
    <property type="evidence" value="ECO:0007669"/>
    <property type="project" value="UniProtKB-KW"/>
</dbReference>
<keyword evidence="3" id="KW-0804">Transcription</keyword>
<evidence type="ECO:0000259" key="4">
    <source>
        <dbReference type="PROSITE" id="PS50949"/>
    </source>
</evidence>
<dbReference type="SUPFAM" id="SSF64288">
    <property type="entry name" value="Chorismate lyase-like"/>
    <property type="match status" value="1"/>
</dbReference>
<dbReference type="Gene3D" id="3.40.1410.10">
    <property type="entry name" value="Chorismate lyase-like"/>
    <property type="match status" value="1"/>
</dbReference>
<evidence type="ECO:0000256" key="3">
    <source>
        <dbReference type="ARBA" id="ARBA00023163"/>
    </source>
</evidence>
<evidence type="ECO:0000256" key="2">
    <source>
        <dbReference type="ARBA" id="ARBA00023125"/>
    </source>
</evidence>
<dbReference type="AlphaFoldDB" id="A0A1T4K7A0"/>
<dbReference type="InterPro" id="IPR011663">
    <property type="entry name" value="UTRA"/>
</dbReference>
<dbReference type="PROSITE" id="PS50949">
    <property type="entry name" value="HTH_GNTR"/>
    <property type="match status" value="1"/>
</dbReference>
<dbReference type="SMART" id="SM00345">
    <property type="entry name" value="HTH_GNTR"/>
    <property type="match status" value="1"/>
</dbReference>
<dbReference type="CDD" id="cd07377">
    <property type="entry name" value="WHTH_GntR"/>
    <property type="match status" value="1"/>
</dbReference>
<dbReference type="RefSeq" id="WP_170920772.1">
    <property type="nucleotide sequence ID" value="NZ_FUWJ01000001.1"/>
</dbReference>
<evidence type="ECO:0000313" key="6">
    <source>
        <dbReference type="Proteomes" id="UP000190092"/>
    </source>
</evidence>
<keyword evidence="6" id="KW-1185">Reference proteome</keyword>
<dbReference type="EMBL" id="FUWJ01000001">
    <property type="protein sequence ID" value="SJZ38304.1"/>
    <property type="molecule type" value="Genomic_DNA"/>
</dbReference>
<dbReference type="InterPro" id="IPR036388">
    <property type="entry name" value="WH-like_DNA-bd_sf"/>
</dbReference>